<evidence type="ECO:0008006" key="3">
    <source>
        <dbReference type="Google" id="ProtNLM"/>
    </source>
</evidence>
<keyword evidence="2" id="KW-1185">Reference proteome</keyword>
<dbReference type="PROSITE" id="PS51257">
    <property type="entry name" value="PROKAR_LIPOPROTEIN"/>
    <property type="match status" value="1"/>
</dbReference>
<organism evidence="1 2">
    <name type="scientific">Rhodovastum atsumiense</name>
    <dbReference type="NCBI Taxonomy" id="504468"/>
    <lineage>
        <taxon>Bacteria</taxon>
        <taxon>Pseudomonadati</taxon>
        <taxon>Pseudomonadota</taxon>
        <taxon>Alphaproteobacteria</taxon>
        <taxon>Acetobacterales</taxon>
        <taxon>Acetobacteraceae</taxon>
        <taxon>Rhodovastum</taxon>
    </lineage>
</organism>
<dbReference type="RefSeq" id="WP_150042518.1">
    <property type="nucleotide sequence ID" value="NZ_OW485601.1"/>
</dbReference>
<dbReference type="Proteomes" id="UP000325255">
    <property type="component" value="Unassembled WGS sequence"/>
</dbReference>
<dbReference type="EMBL" id="VWPK01000033">
    <property type="protein sequence ID" value="KAA5610389.1"/>
    <property type="molecule type" value="Genomic_DNA"/>
</dbReference>
<protein>
    <recommendedName>
        <fullName evidence="3">DUF4136 domain-containing protein</fullName>
    </recommendedName>
</protein>
<reference evidence="1 2" key="1">
    <citation type="submission" date="2019-09" db="EMBL/GenBank/DDBJ databases">
        <title>Genome sequence of Rhodovastum atsumiense, a diverse member of the Acetobacteraceae family of non-sulfur purple photosynthetic bacteria.</title>
        <authorList>
            <person name="Meyer T."/>
            <person name="Kyndt J."/>
        </authorList>
    </citation>
    <scope>NUCLEOTIDE SEQUENCE [LARGE SCALE GENOMIC DNA]</scope>
    <source>
        <strain evidence="1 2">DSM 21279</strain>
    </source>
</reference>
<sequence length="190" mass="20333">MSRKVEFAGALVLVLGSWLAQPAWALQSCTGSYSATLLRPLPRPLVVGLLVRDDSPRNRDLAERFRAGLRHAGVAVAGRPSAQLSIIATFTGAAAPAAAPTVEASPGFSWMGGGIDRQAPEKGRLGGEPRATGPVTLMLRADVRPDPAQPVAWTASLQCTRRDRDDRRLAYEIGTVIGRAIGRRAERVRF</sequence>
<evidence type="ECO:0000313" key="1">
    <source>
        <dbReference type="EMBL" id="KAA5610389.1"/>
    </source>
</evidence>
<name>A0A5M6IR55_9PROT</name>
<dbReference type="AlphaFoldDB" id="A0A5M6IR55"/>
<proteinExistence type="predicted"/>
<evidence type="ECO:0000313" key="2">
    <source>
        <dbReference type="Proteomes" id="UP000325255"/>
    </source>
</evidence>
<gene>
    <name evidence="1" type="ORF">F1189_19360</name>
</gene>
<comment type="caution">
    <text evidence="1">The sequence shown here is derived from an EMBL/GenBank/DDBJ whole genome shotgun (WGS) entry which is preliminary data.</text>
</comment>
<accession>A0A5M6IR55</accession>